<keyword evidence="1" id="KW-0472">Membrane</keyword>
<feature type="transmembrane region" description="Helical" evidence="1">
    <location>
        <begin position="21"/>
        <end position="41"/>
    </location>
</feature>
<sequence>MRRLQTFTRQDDGATAVEFALVLPFLLSVIFGIVCFGQYFALASSVQQLAAEAARASVVQFSPAAQKQVAEDFIRDARGKYAALDGARLDVAVQMESLPVSGITVTLSYDLAGTAVEIAADFLNLQIPAIVRSSYLAY</sequence>
<accession>A0A0B5E730</accession>
<feature type="domain" description="TadE-like" evidence="2">
    <location>
        <begin position="13"/>
        <end position="55"/>
    </location>
</feature>
<organism evidence="3 4">
    <name type="scientific">Celeribacter indicus</name>
    <dbReference type="NCBI Taxonomy" id="1208324"/>
    <lineage>
        <taxon>Bacteria</taxon>
        <taxon>Pseudomonadati</taxon>
        <taxon>Pseudomonadota</taxon>
        <taxon>Alphaproteobacteria</taxon>
        <taxon>Rhodobacterales</taxon>
        <taxon>Roseobacteraceae</taxon>
        <taxon>Celeribacter</taxon>
    </lineage>
</organism>
<dbReference type="RefSeq" id="WP_043871044.1">
    <property type="nucleotide sequence ID" value="NZ_CP004393.1"/>
</dbReference>
<evidence type="ECO:0000259" key="2">
    <source>
        <dbReference type="Pfam" id="PF07811"/>
    </source>
</evidence>
<gene>
    <name evidence="3" type="ORF">P73_4126</name>
</gene>
<evidence type="ECO:0000256" key="1">
    <source>
        <dbReference type="SAM" id="Phobius"/>
    </source>
</evidence>
<keyword evidence="1" id="KW-1133">Transmembrane helix</keyword>
<keyword evidence="4" id="KW-1185">Reference proteome</keyword>
<evidence type="ECO:0000313" key="3">
    <source>
        <dbReference type="EMBL" id="AJE48841.1"/>
    </source>
</evidence>
<dbReference type="EMBL" id="CP004393">
    <property type="protein sequence ID" value="AJE48841.1"/>
    <property type="molecule type" value="Genomic_DNA"/>
</dbReference>
<dbReference type="OrthoDB" id="7856227at2"/>
<dbReference type="STRING" id="1208324.P73_4126"/>
<reference evidence="3 4" key="1">
    <citation type="journal article" date="2014" name="Int. J. Syst. Evol. Microbiol.">
        <title>Celeribacter indicus sp. nov., a polycyclic aromatic hydrocarbon-degrading bacterium from deep-sea sediment and reclassification of Huaishuia halophila as Celeribacter halophilus comb. nov.</title>
        <authorList>
            <person name="Lai Q."/>
            <person name="Cao J."/>
            <person name="Yuan J."/>
            <person name="Li F."/>
            <person name="Shao Z."/>
        </authorList>
    </citation>
    <scope>NUCLEOTIDE SEQUENCE [LARGE SCALE GENOMIC DNA]</scope>
    <source>
        <strain evidence="3">P73</strain>
    </source>
</reference>
<dbReference type="KEGG" id="cid:P73_4126"/>
<dbReference type="Pfam" id="PF07811">
    <property type="entry name" value="TadE"/>
    <property type="match status" value="1"/>
</dbReference>
<dbReference type="Proteomes" id="UP000031521">
    <property type="component" value="Chromosome"/>
</dbReference>
<evidence type="ECO:0000313" key="4">
    <source>
        <dbReference type="Proteomes" id="UP000031521"/>
    </source>
</evidence>
<dbReference type="HOGENOM" id="CLU_128173_2_1_5"/>
<dbReference type="InterPro" id="IPR012495">
    <property type="entry name" value="TadE-like_dom"/>
</dbReference>
<proteinExistence type="predicted"/>
<keyword evidence="1" id="KW-0812">Transmembrane</keyword>
<name>A0A0B5E730_9RHOB</name>
<protein>
    <recommendedName>
        <fullName evidence="2">TadE-like domain-containing protein</fullName>
    </recommendedName>
</protein>
<dbReference type="AlphaFoldDB" id="A0A0B5E730"/>